<organism evidence="3 4">
    <name type="scientific">Amycolatopsis sulphurea</name>
    <dbReference type="NCBI Taxonomy" id="76022"/>
    <lineage>
        <taxon>Bacteria</taxon>
        <taxon>Bacillati</taxon>
        <taxon>Actinomycetota</taxon>
        <taxon>Actinomycetes</taxon>
        <taxon>Pseudonocardiales</taxon>
        <taxon>Pseudonocardiaceae</taxon>
        <taxon>Amycolatopsis</taxon>
    </lineage>
</organism>
<name>A0A2A9F4N5_9PSEU</name>
<dbReference type="GO" id="GO:0016788">
    <property type="term" value="F:hydrolase activity, acting on ester bonds"/>
    <property type="evidence" value="ECO:0007669"/>
    <property type="project" value="InterPro"/>
</dbReference>
<dbReference type="InterPro" id="IPR036514">
    <property type="entry name" value="SGNH_hydro_sf"/>
</dbReference>
<comment type="caution">
    <text evidence="3">The sequence shown here is derived from an EMBL/GenBank/DDBJ whole genome shotgun (WGS) entry which is preliminary data.</text>
</comment>
<evidence type="ECO:0000256" key="2">
    <source>
        <dbReference type="SAM" id="SignalP"/>
    </source>
</evidence>
<feature type="disulfide bond" evidence="1">
    <location>
        <begin position="190"/>
        <end position="203"/>
    </location>
</feature>
<keyword evidence="1" id="KW-1015">Disulfide bond</keyword>
<keyword evidence="4" id="KW-1185">Reference proteome</keyword>
<dbReference type="RefSeq" id="WP_170069642.1">
    <property type="nucleotide sequence ID" value="NZ_JBIAKZ010000008.1"/>
</dbReference>
<dbReference type="PANTHER" id="PTHR37981">
    <property type="entry name" value="LIPASE 2"/>
    <property type="match status" value="1"/>
</dbReference>
<sequence length="418" mass="45695">MRATISGRLRNAPRGVLAIASAVVLLAACPAAAQGAQQKPTAIVSLGDSFISGEGGRWQGNVDLAYSTTHDMYGTDRATVCGQAGCTKDPFAIYGNTYLDPTTGKENGCHRSDVAEIVSSGIAADRAVNLACSGAVTDNVLPGYAGGKPFKGQQPQADALRDLARTHEIKLIQLSIGGNDLGFSGIIESCIKNYVAGPVGGYCWQKWDWEVEEKLAREVPDKIANVIDRIREVMRAAGQPDNSYTFALQSYPSPVPVAGNYRHPESWTGTLSDRYSPGGCPFFNQDTDWARRRVVPGIAEMLEKVATRKGLFYLDLQWAFDGHEVCARNVRQARQGESLTHPVPDRDAEWMRFLSVGIFRPQGQKEESFHPDSYGQQALGNCLREFHRQTQATGYPEFECLNRPGQGVAGMYLERLDQ</sequence>
<evidence type="ECO:0000313" key="4">
    <source>
        <dbReference type="Proteomes" id="UP000243542"/>
    </source>
</evidence>
<dbReference type="AlphaFoldDB" id="A0A2A9F4N5"/>
<evidence type="ECO:0000256" key="1">
    <source>
        <dbReference type="PIRSR" id="PIRSR637460-2"/>
    </source>
</evidence>
<dbReference type="PANTHER" id="PTHR37981:SF1">
    <property type="entry name" value="SGNH HYDROLASE-TYPE ESTERASE DOMAIN-CONTAINING PROTEIN"/>
    <property type="match status" value="1"/>
</dbReference>
<keyword evidence="2" id="KW-0732">Signal</keyword>
<feature type="signal peptide" evidence="2">
    <location>
        <begin position="1"/>
        <end position="33"/>
    </location>
</feature>
<dbReference type="PROSITE" id="PS51257">
    <property type="entry name" value="PROKAR_LIPOPROTEIN"/>
    <property type="match status" value="1"/>
</dbReference>
<gene>
    <name evidence="3" type="ORF">ATK36_1310</name>
</gene>
<dbReference type="Gene3D" id="3.40.50.1110">
    <property type="entry name" value="SGNH hydrolase"/>
    <property type="match status" value="1"/>
</dbReference>
<proteinExistence type="predicted"/>
<dbReference type="EMBL" id="PDJK01000002">
    <property type="protein sequence ID" value="PFG46337.1"/>
    <property type="molecule type" value="Genomic_DNA"/>
</dbReference>
<reference evidence="3 4" key="1">
    <citation type="submission" date="2017-10" db="EMBL/GenBank/DDBJ databases">
        <title>Sequencing the genomes of 1000 actinobacteria strains.</title>
        <authorList>
            <person name="Klenk H.-P."/>
        </authorList>
    </citation>
    <scope>NUCLEOTIDE SEQUENCE [LARGE SCALE GENOMIC DNA]</scope>
    <source>
        <strain evidence="3 4">DSM 46092</strain>
    </source>
</reference>
<dbReference type="InterPro" id="IPR037460">
    <property type="entry name" value="SEST-like"/>
</dbReference>
<dbReference type="Proteomes" id="UP000243542">
    <property type="component" value="Unassembled WGS sequence"/>
</dbReference>
<dbReference type="GO" id="GO:0006629">
    <property type="term" value="P:lipid metabolic process"/>
    <property type="evidence" value="ECO:0007669"/>
    <property type="project" value="TreeGrafter"/>
</dbReference>
<accession>A0A2A9F4N5</accession>
<feature type="chain" id="PRO_5012473513" evidence="2">
    <location>
        <begin position="34"/>
        <end position="418"/>
    </location>
</feature>
<keyword evidence="3" id="KW-0378">Hydrolase</keyword>
<dbReference type="SUPFAM" id="SSF52266">
    <property type="entry name" value="SGNH hydrolase"/>
    <property type="match status" value="1"/>
</dbReference>
<protein>
    <submittedName>
        <fullName evidence="3">GDSL-like lipase/acylhydrolase family protein</fullName>
    </submittedName>
</protein>
<evidence type="ECO:0000313" key="3">
    <source>
        <dbReference type="EMBL" id="PFG46337.1"/>
    </source>
</evidence>